<dbReference type="NCBIfam" id="TIGR03953">
    <property type="entry name" value="rplD_bact"/>
    <property type="match status" value="1"/>
</dbReference>
<dbReference type="SMART" id="SM01374">
    <property type="entry name" value="Ribosomal_L14"/>
    <property type="match status" value="1"/>
</dbReference>
<dbReference type="InterPro" id="IPR014726">
    <property type="entry name" value="Ribosomal_uL2_dom3"/>
</dbReference>
<dbReference type="InterPro" id="IPR019972">
    <property type="entry name" value="Ribosomal_uL14_CS"/>
</dbReference>
<dbReference type="InterPro" id="IPR016180">
    <property type="entry name" value="Ribosomal_uL16_dom"/>
</dbReference>
<dbReference type="InterPro" id="IPR004087">
    <property type="entry name" value="KH_dom"/>
</dbReference>
<dbReference type="PROSITE" id="PS00579">
    <property type="entry name" value="RIBOSOMAL_L29"/>
    <property type="match status" value="1"/>
</dbReference>
<dbReference type="NCBIfam" id="TIGR01050">
    <property type="entry name" value="rpsS_bact"/>
    <property type="match status" value="1"/>
</dbReference>
<dbReference type="HAMAP" id="MF_01342">
    <property type="entry name" value="Ribosomal_uL16"/>
    <property type="match status" value="1"/>
</dbReference>
<dbReference type="SUPFAM" id="SSF52166">
    <property type="entry name" value="Ribosomal protein L4"/>
    <property type="match status" value="1"/>
</dbReference>
<dbReference type="InterPro" id="IPR019927">
    <property type="entry name" value="Ribosomal_uL3_bac/org-type"/>
</dbReference>
<dbReference type="InterPro" id="IPR005824">
    <property type="entry name" value="KOW"/>
</dbReference>
<dbReference type="SMART" id="SM00322">
    <property type="entry name" value="KH"/>
    <property type="match status" value="1"/>
</dbReference>
<dbReference type="FunFam" id="3.30.1140.32:FF:000002">
    <property type="entry name" value="30S ribosomal protein S3"/>
    <property type="match status" value="1"/>
</dbReference>
<evidence type="ECO:0000256" key="29">
    <source>
        <dbReference type="RuleBase" id="RU003624"/>
    </source>
</evidence>
<comment type="similarity">
    <text evidence="7">Belongs to the universal ribosomal protein uL16 family.</text>
</comment>
<dbReference type="InterPro" id="IPR036049">
    <property type="entry name" value="Ribosomal_uL29_sf"/>
</dbReference>
<dbReference type="CDD" id="cd06089">
    <property type="entry name" value="KOW_RPL26"/>
    <property type="match status" value="1"/>
</dbReference>
<feature type="region of interest" description="Disordered" evidence="32">
    <location>
        <begin position="687"/>
        <end position="726"/>
    </location>
</feature>
<evidence type="ECO:0000256" key="6">
    <source>
        <dbReference type="ARBA" id="ARBA00008553"/>
    </source>
</evidence>
<dbReference type="InterPro" id="IPR005732">
    <property type="entry name" value="Ribosomal_uS19_bac-type"/>
</dbReference>
<comment type="similarity">
    <text evidence="13">Belongs to the universal ribosomal protein uL14 family.</text>
</comment>
<dbReference type="NCBIfam" id="TIGR01079">
    <property type="entry name" value="rplX_bact"/>
    <property type="match status" value="1"/>
</dbReference>
<evidence type="ECO:0000256" key="30">
    <source>
        <dbReference type="RuleBase" id="RU003905"/>
    </source>
</evidence>
<dbReference type="PROSITE" id="PS50823">
    <property type="entry name" value="KH_TYPE_2"/>
    <property type="match status" value="1"/>
</dbReference>
<dbReference type="InterPro" id="IPR020798">
    <property type="entry name" value="Ribosomal_uL16_CS"/>
</dbReference>
<dbReference type="InterPro" id="IPR057264">
    <property type="entry name" value="Ribosomal_uL24_C"/>
</dbReference>
<dbReference type="Pfam" id="PF00366">
    <property type="entry name" value="Ribosomal_S17"/>
    <property type="match status" value="1"/>
</dbReference>
<evidence type="ECO:0000256" key="19">
    <source>
        <dbReference type="ARBA" id="ARBA00023274"/>
    </source>
</evidence>
<dbReference type="FunFam" id="2.30.30.30:FF:000001">
    <property type="entry name" value="50S ribosomal protein L2"/>
    <property type="match status" value="1"/>
</dbReference>
<dbReference type="InterPro" id="IPR003256">
    <property type="entry name" value="Ribosomal_uL24"/>
</dbReference>
<evidence type="ECO:0000256" key="8">
    <source>
        <dbReference type="ARBA" id="ARBA00009254"/>
    </source>
</evidence>
<dbReference type="InterPro" id="IPR005727">
    <property type="entry name" value="Ribosomal_uL22_bac/chlpt-type"/>
</dbReference>
<dbReference type="InterPro" id="IPR023575">
    <property type="entry name" value="Ribosomal_uS19_SF"/>
</dbReference>
<dbReference type="Gene3D" id="2.30.30.30">
    <property type="match status" value="2"/>
</dbReference>
<dbReference type="InterPro" id="IPR036920">
    <property type="entry name" value="Ribosomal_uL16_sf"/>
</dbReference>
<keyword evidence="35" id="KW-1185">Reference proteome</keyword>
<dbReference type="SUPFAM" id="SSF46561">
    <property type="entry name" value="Ribosomal protein L29 (L29p)"/>
    <property type="match status" value="1"/>
</dbReference>
<evidence type="ECO:0000256" key="13">
    <source>
        <dbReference type="ARBA" id="ARBA00010745"/>
    </source>
</evidence>
<dbReference type="PROSITE" id="PS00467">
    <property type="entry name" value="RIBOSOMAL_L2"/>
    <property type="match status" value="1"/>
</dbReference>
<evidence type="ECO:0000256" key="9">
    <source>
        <dbReference type="ARBA" id="ARBA00009451"/>
    </source>
</evidence>
<dbReference type="InterPro" id="IPR009000">
    <property type="entry name" value="Transl_B-barrel_sf"/>
</dbReference>
<feature type="region of interest" description="Disordered" evidence="32">
    <location>
        <begin position="500"/>
        <end position="521"/>
    </location>
</feature>
<comment type="similarity">
    <text evidence="6">Belongs to the universal ribosomal protein uL5 family.</text>
</comment>
<dbReference type="GO" id="GO:0006412">
    <property type="term" value="P:translation"/>
    <property type="evidence" value="ECO:0007669"/>
    <property type="project" value="InterPro"/>
</dbReference>
<dbReference type="InterPro" id="IPR019984">
    <property type="entry name" value="Ribosomal_uS17_bact/chlr"/>
</dbReference>
<dbReference type="InterPro" id="IPR000266">
    <property type="entry name" value="Ribosomal_uS17"/>
</dbReference>
<dbReference type="NCBIfam" id="TIGR03625">
    <property type="entry name" value="L3_bact"/>
    <property type="match status" value="1"/>
</dbReference>
<dbReference type="InterPro" id="IPR036394">
    <property type="entry name" value="Ribosomal_uL22_sf"/>
</dbReference>
<evidence type="ECO:0000256" key="5">
    <source>
        <dbReference type="ARBA" id="ARBA00007345"/>
    </source>
</evidence>
<comment type="function">
    <text evidence="1">One of the primary rRNA binding proteins, it binds directly near the 3'-end of the 23S rRNA, where it nucleates assembly of the 50S subunit.</text>
</comment>
<dbReference type="Gene3D" id="3.90.1170.10">
    <property type="entry name" value="Ribosomal protein L10e/L16"/>
    <property type="match status" value="1"/>
</dbReference>
<dbReference type="Pfam" id="PF00189">
    <property type="entry name" value="Ribosomal_S3_C"/>
    <property type="match status" value="1"/>
</dbReference>
<dbReference type="FunFam" id="3.30.160.810:FF:000001">
    <property type="entry name" value="50S ribosomal protein L3"/>
    <property type="match status" value="1"/>
</dbReference>
<evidence type="ECO:0000256" key="23">
    <source>
        <dbReference type="ARBA" id="ARBA00035282"/>
    </source>
</evidence>
<dbReference type="InterPro" id="IPR036853">
    <property type="entry name" value="Ribosomal_uL14_sf"/>
</dbReference>
<keyword evidence="16" id="KW-0699">rRNA-binding</keyword>
<evidence type="ECO:0000256" key="10">
    <source>
        <dbReference type="ARBA" id="ARBA00010254"/>
    </source>
</evidence>
<dbReference type="PRINTS" id="PR00060">
    <property type="entry name" value="RIBOSOMALL16"/>
</dbReference>
<comment type="similarity">
    <text evidence="11">Belongs to the universal ribosomal protein uL4 family.</text>
</comment>
<keyword evidence="18 28" id="KW-0689">Ribosomal protein</keyword>
<name>A0AA36IPS7_9DINO</name>
<reference evidence="34" key="1">
    <citation type="submission" date="2023-08" db="EMBL/GenBank/DDBJ databases">
        <authorList>
            <person name="Chen Y."/>
            <person name="Shah S."/>
            <person name="Dougan E. K."/>
            <person name="Thang M."/>
            <person name="Chan C."/>
        </authorList>
    </citation>
    <scope>NUCLEOTIDE SEQUENCE</scope>
</reference>
<comment type="similarity">
    <text evidence="4 30">Belongs to the universal ribosomal protein uL3 family.</text>
</comment>
<dbReference type="InterPro" id="IPR009019">
    <property type="entry name" value="KH_sf_prok-type"/>
</dbReference>
<dbReference type="HAMAP" id="MF_01333_B">
    <property type="entry name" value="Ribosomal_uL5_B"/>
    <property type="match status" value="1"/>
</dbReference>
<dbReference type="Pfam" id="PF00831">
    <property type="entry name" value="Ribosomal_L29"/>
    <property type="match status" value="1"/>
</dbReference>
<accession>A0AA36IPS7</accession>
<dbReference type="InterPro" id="IPR000597">
    <property type="entry name" value="Ribosomal_uL3"/>
</dbReference>
<dbReference type="FunFam" id="3.90.1170.10:FF:000001">
    <property type="entry name" value="50S ribosomal protein L16"/>
    <property type="match status" value="1"/>
</dbReference>
<dbReference type="FunFam" id="2.40.30.10:FF:000004">
    <property type="entry name" value="50S ribosomal protein L3"/>
    <property type="match status" value="1"/>
</dbReference>
<dbReference type="InterPro" id="IPR012340">
    <property type="entry name" value="NA-bd_OB-fold"/>
</dbReference>
<dbReference type="Pfam" id="PF00467">
    <property type="entry name" value="KOW"/>
    <property type="match status" value="1"/>
</dbReference>
<evidence type="ECO:0000256" key="24">
    <source>
        <dbReference type="ARBA" id="ARBA00035285"/>
    </source>
</evidence>
<dbReference type="SMART" id="SM00739">
    <property type="entry name" value="KOW"/>
    <property type="match status" value="1"/>
</dbReference>
<dbReference type="SUPFAM" id="SSF54843">
    <property type="entry name" value="Ribosomal protein L22"/>
    <property type="match status" value="1"/>
</dbReference>
<evidence type="ECO:0000256" key="21">
    <source>
        <dbReference type="ARBA" id="ARBA00035213"/>
    </source>
</evidence>
<evidence type="ECO:0000256" key="12">
    <source>
        <dbReference type="ARBA" id="ARBA00010618"/>
    </source>
</evidence>
<dbReference type="InterPro" id="IPR002222">
    <property type="entry name" value="Ribosomal_uS19"/>
</dbReference>
<dbReference type="HAMAP" id="MF_01320_B">
    <property type="entry name" value="Ribosomal_uL2_B"/>
    <property type="match status" value="1"/>
</dbReference>
<dbReference type="HAMAP" id="MF_01326_B">
    <property type="entry name" value="Ribosomal_uL24_B"/>
    <property type="match status" value="1"/>
</dbReference>
<dbReference type="NCBIfam" id="TIGR01009">
    <property type="entry name" value="rpsC_bact"/>
    <property type="match status" value="1"/>
</dbReference>
<dbReference type="FunFam" id="3.30.300.20:FF:000001">
    <property type="entry name" value="30S ribosomal protein S3"/>
    <property type="match status" value="1"/>
</dbReference>
<dbReference type="Pfam" id="PF00238">
    <property type="entry name" value="Ribosomal_L14"/>
    <property type="match status" value="1"/>
</dbReference>
<dbReference type="FunFam" id="3.30.860.10:FF:000001">
    <property type="entry name" value="30S ribosomal protein S19"/>
    <property type="match status" value="1"/>
</dbReference>
<evidence type="ECO:0000256" key="28">
    <source>
        <dbReference type="RuleBase" id="RU003477"/>
    </source>
</evidence>
<dbReference type="GO" id="GO:0015935">
    <property type="term" value="C:small ribosomal subunit"/>
    <property type="evidence" value="ECO:0007669"/>
    <property type="project" value="InterPro"/>
</dbReference>
<dbReference type="Pfam" id="PF00573">
    <property type="entry name" value="Ribosomal_L4"/>
    <property type="match status" value="1"/>
</dbReference>
<dbReference type="InterPro" id="IPR020930">
    <property type="entry name" value="Ribosomal_uL5_bac-type"/>
</dbReference>
<dbReference type="SUPFAM" id="SSF50193">
    <property type="entry name" value="Ribosomal protein L14"/>
    <property type="match status" value="1"/>
</dbReference>
<dbReference type="InterPro" id="IPR002136">
    <property type="entry name" value="Ribosomal_uL4"/>
</dbReference>
<dbReference type="NCBIfam" id="NF004123">
    <property type="entry name" value="PRK05610.1"/>
    <property type="match status" value="1"/>
</dbReference>
<dbReference type="PANTHER" id="PTHR11229">
    <property type="entry name" value="50S RIBOSOMAL PROTEIN L3"/>
    <property type="match status" value="1"/>
</dbReference>
<comment type="function">
    <text evidence="2">One of two assembly initiator proteins, it binds directly to the 5'-end of the 23S rRNA, where it nucleates assembly of the 50S subunit.</text>
</comment>
<comment type="similarity">
    <text evidence="12 28">Belongs to the universal ribosomal protein uL24 family.</text>
</comment>
<dbReference type="SUPFAM" id="SSF55282">
    <property type="entry name" value="RL5-like"/>
    <property type="match status" value="1"/>
</dbReference>
<dbReference type="NCBIfam" id="TIGR01164">
    <property type="entry name" value="rplP_bact"/>
    <property type="match status" value="1"/>
</dbReference>
<keyword evidence="19 28" id="KW-0687">Ribonucleoprotein</keyword>
<dbReference type="Gene3D" id="3.30.1140.32">
    <property type="entry name" value="Ribosomal protein S3, C-terminal domain"/>
    <property type="match status" value="1"/>
</dbReference>
<dbReference type="SUPFAM" id="SSF50104">
    <property type="entry name" value="Translation proteins SH3-like domain"/>
    <property type="match status" value="2"/>
</dbReference>
<dbReference type="InterPro" id="IPR001014">
    <property type="entry name" value="Ribosomal_uL23_CS"/>
</dbReference>
<dbReference type="Gene3D" id="2.40.30.10">
    <property type="entry name" value="Translation factors"/>
    <property type="match status" value="1"/>
</dbReference>
<dbReference type="PROSITE" id="PS00049">
    <property type="entry name" value="RIBOSOMAL_L14"/>
    <property type="match status" value="1"/>
</dbReference>
<evidence type="ECO:0000259" key="33">
    <source>
        <dbReference type="PROSITE" id="PS50823"/>
    </source>
</evidence>
<dbReference type="InterPro" id="IPR031309">
    <property type="entry name" value="Ribosomal_uL5_C"/>
</dbReference>
<evidence type="ECO:0000256" key="20">
    <source>
        <dbReference type="ARBA" id="ARBA00035154"/>
    </source>
</evidence>
<dbReference type="InterPro" id="IPR000114">
    <property type="entry name" value="Ribosomal_uL16_bact-type"/>
</dbReference>
<dbReference type="PROSITE" id="PS00323">
    <property type="entry name" value="RIBOSOMAL_S19"/>
    <property type="match status" value="1"/>
</dbReference>
<protein>
    <recommendedName>
        <fullName evidence="24">Large ribosomal subunit protein uL22c</fullName>
    </recommendedName>
    <alternativeName>
        <fullName evidence="25">30S ribosomal protein S3, chloroplastic</fullName>
    </alternativeName>
    <alternativeName>
        <fullName evidence="23">Large ribosomal subunit protein uL24c</fullName>
    </alternativeName>
    <alternativeName>
        <fullName evidence="26">Large ribosomal subunit protein uL2m</fullName>
    </alternativeName>
    <alternativeName>
        <fullName evidence="21">Large ribosomal subunit protein uL3c</fullName>
    </alternativeName>
    <alternativeName>
        <fullName evidence="22">Small ribosomal subunit protein uS17c</fullName>
    </alternativeName>
    <alternativeName>
        <fullName evidence="20">Small ribosomal subunit protein uS3c</fullName>
    </alternativeName>
</protein>
<dbReference type="InterPro" id="IPR005880">
    <property type="entry name" value="Ribosomal_uL2_bac/org-type"/>
</dbReference>
<dbReference type="SMART" id="SM01382">
    <property type="entry name" value="Ribosomal_L2_C"/>
    <property type="match status" value="1"/>
</dbReference>
<evidence type="ECO:0000256" key="17">
    <source>
        <dbReference type="ARBA" id="ARBA00022884"/>
    </source>
</evidence>
<dbReference type="NCBIfam" id="TIGR00012">
    <property type="entry name" value="L29"/>
    <property type="match status" value="1"/>
</dbReference>
<dbReference type="InterPro" id="IPR001063">
    <property type="entry name" value="Ribosomal_uL22"/>
</dbReference>
<evidence type="ECO:0000256" key="7">
    <source>
        <dbReference type="ARBA" id="ARBA00008931"/>
    </source>
</evidence>
<dbReference type="InterPro" id="IPR041988">
    <property type="entry name" value="Ribosomal_uL24_KOW"/>
</dbReference>
<feature type="region of interest" description="Disordered" evidence="32">
    <location>
        <begin position="285"/>
        <end position="310"/>
    </location>
</feature>
<dbReference type="HAMAP" id="MF_01331_B">
    <property type="entry name" value="Ribosomal_uL22_B"/>
    <property type="match status" value="1"/>
</dbReference>
<dbReference type="InterPro" id="IPR022669">
    <property type="entry name" value="Ribosomal_uL2_C"/>
</dbReference>
<dbReference type="Pfam" id="PF03947">
    <property type="entry name" value="Ribosomal_L2_C"/>
    <property type="match status" value="1"/>
</dbReference>
<organism evidence="34 35">
    <name type="scientific">Effrenium voratum</name>
    <dbReference type="NCBI Taxonomy" id="2562239"/>
    <lineage>
        <taxon>Eukaryota</taxon>
        <taxon>Sar</taxon>
        <taxon>Alveolata</taxon>
        <taxon>Dinophyceae</taxon>
        <taxon>Suessiales</taxon>
        <taxon>Symbiodiniaceae</taxon>
        <taxon>Effrenium</taxon>
    </lineage>
</organism>
<dbReference type="CDD" id="cd00364">
    <property type="entry name" value="Ribosomal_uS17"/>
    <property type="match status" value="1"/>
</dbReference>
<dbReference type="InterPro" id="IPR004044">
    <property type="entry name" value="KH_dom_type_2"/>
</dbReference>
<dbReference type="PROSITE" id="PS00701">
    <property type="entry name" value="RIBOSOMAL_L16_2"/>
    <property type="match status" value="1"/>
</dbReference>
<dbReference type="InterPro" id="IPR013025">
    <property type="entry name" value="Ribosomal_uL23-like"/>
</dbReference>
<dbReference type="InterPro" id="IPR005704">
    <property type="entry name" value="Ribosomal_uS3_bac-typ"/>
</dbReference>
<dbReference type="GO" id="GO:0003735">
    <property type="term" value="F:structural constituent of ribosome"/>
    <property type="evidence" value="ECO:0007669"/>
    <property type="project" value="InterPro"/>
</dbReference>
<dbReference type="EMBL" id="CAUJNA010002223">
    <property type="protein sequence ID" value="CAJ1391747.1"/>
    <property type="molecule type" value="Genomic_DNA"/>
</dbReference>
<dbReference type="NCBIfam" id="TIGR01171">
    <property type="entry name" value="rplB_bact"/>
    <property type="match status" value="1"/>
</dbReference>
<evidence type="ECO:0000256" key="14">
    <source>
        <dbReference type="ARBA" id="ARBA00010761"/>
    </source>
</evidence>
<dbReference type="InterPro" id="IPR022671">
    <property type="entry name" value="Ribosomal_uL2_CS"/>
</dbReference>
<dbReference type="SUPFAM" id="SSF54570">
    <property type="entry name" value="Ribosomal protein S19"/>
    <property type="match status" value="1"/>
</dbReference>
<dbReference type="SUPFAM" id="SSF54821">
    <property type="entry name" value="Ribosomal protein S3 C-terminal domain"/>
    <property type="match status" value="1"/>
</dbReference>
<proteinExistence type="inferred from homology"/>
<dbReference type="Proteomes" id="UP001178507">
    <property type="component" value="Unassembled WGS sequence"/>
</dbReference>
<comment type="caution">
    <text evidence="34">The sequence shown here is derived from an EMBL/GenBank/DDBJ whole genome shotgun (WGS) entry which is preliminary data.</text>
</comment>
<comment type="subunit">
    <text evidence="15">Part of the 50S ribosomal subunit.</text>
</comment>
<evidence type="ECO:0000256" key="3">
    <source>
        <dbReference type="ARBA" id="ARBA00005636"/>
    </source>
</evidence>
<dbReference type="HAMAP" id="MF_01328_B">
    <property type="entry name" value="Ribosomal_uL4_B"/>
    <property type="match status" value="1"/>
</dbReference>
<dbReference type="NCBIfam" id="TIGR01044">
    <property type="entry name" value="rplV_bact"/>
    <property type="match status" value="1"/>
</dbReference>
<dbReference type="CDD" id="cd02412">
    <property type="entry name" value="KH-II_30S_S3"/>
    <property type="match status" value="1"/>
</dbReference>
<dbReference type="HAMAP" id="MF_00374">
    <property type="entry name" value="Ribosomal_uL29"/>
    <property type="match status" value="1"/>
</dbReference>
<evidence type="ECO:0000313" key="35">
    <source>
        <dbReference type="Proteomes" id="UP001178507"/>
    </source>
</evidence>
<feature type="domain" description="KH type-2" evidence="33">
    <location>
        <begin position="951"/>
        <end position="1019"/>
    </location>
</feature>
<dbReference type="Gene3D" id="4.10.950.10">
    <property type="entry name" value="Ribosomal protein L2, domain 3"/>
    <property type="match status" value="1"/>
</dbReference>
<dbReference type="InterPro" id="IPR001854">
    <property type="entry name" value="Ribosomal_uL29"/>
</dbReference>
<dbReference type="SUPFAM" id="SSF50249">
    <property type="entry name" value="Nucleic acid-binding proteins"/>
    <property type="match status" value="2"/>
</dbReference>
<dbReference type="Pfam" id="PF00297">
    <property type="entry name" value="Ribosomal_L3"/>
    <property type="match status" value="1"/>
</dbReference>
<keyword evidence="17 27" id="KW-0694">RNA-binding</keyword>
<dbReference type="HAMAP" id="MF_00531">
    <property type="entry name" value="Ribosomal_uS19"/>
    <property type="match status" value="1"/>
</dbReference>
<dbReference type="InterPro" id="IPR018280">
    <property type="entry name" value="Ribosomal_uS3_CS"/>
</dbReference>
<dbReference type="Pfam" id="PF00203">
    <property type="entry name" value="Ribosomal_S19"/>
    <property type="match status" value="1"/>
</dbReference>
<comment type="similarity">
    <text evidence="3">Belongs to the universal ribosomal protein uL2 family.</text>
</comment>
<evidence type="ECO:0000313" key="34">
    <source>
        <dbReference type="EMBL" id="CAJ1391747.1"/>
    </source>
</evidence>
<dbReference type="PROSITE" id="PS00548">
    <property type="entry name" value="RIBOSOMAL_S3"/>
    <property type="match status" value="1"/>
</dbReference>
<dbReference type="FunFam" id="2.30.30.30:FF:000004">
    <property type="entry name" value="50S ribosomal protein L24"/>
    <property type="match status" value="1"/>
</dbReference>
<evidence type="ECO:0000256" key="25">
    <source>
        <dbReference type="ARBA" id="ARBA00035473"/>
    </source>
</evidence>
<dbReference type="PROSITE" id="PS00358">
    <property type="entry name" value="RIBOSOMAL_L5"/>
    <property type="match status" value="1"/>
</dbReference>
<dbReference type="InterPro" id="IPR013005">
    <property type="entry name" value="Ribosomal_uL4-like"/>
</dbReference>
<evidence type="ECO:0000256" key="4">
    <source>
        <dbReference type="ARBA" id="ARBA00006540"/>
    </source>
</evidence>
<dbReference type="HAMAP" id="MF_01367">
    <property type="entry name" value="Ribosomal_uL14"/>
    <property type="match status" value="1"/>
</dbReference>
<dbReference type="InterPro" id="IPR023574">
    <property type="entry name" value="Ribosomal_uL4_dom_sf"/>
</dbReference>
<dbReference type="Pfam" id="PF00252">
    <property type="entry name" value="Ribosomal_L16"/>
    <property type="match status" value="1"/>
</dbReference>
<dbReference type="CDD" id="cd00336">
    <property type="entry name" value="Ribosomal_L22"/>
    <property type="match status" value="1"/>
</dbReference>
<dbReference type="PROSITE" id="PS01108">
    <property type="entry name" value="RIBOSOMAL_L24"/>
    <property type="match status" value="1"/>
</dbReference>
<evidence type="ECO:0000256" key="32">
    <source>
        <dbReference type="SAM" id="MobiDB-lite"/>
    </source>
</evidence>
<dbReference type="Pfam" id="PF07650">
    <property type="entry name" value="KH_2"/>
    <property type="match status" value="1"/>
</dbReference>
<dbReference type="HAMAP" id="MF_01309_B">
    <property type="entry name" value="Ribosomal_uS3_B"/>
    <property type="match status" value="1"/>
</dbReference>
<dbReference type="InterPro" id="IPR005825">
    <property type="entry name" value="Ribosomal_uL24_CS"/>
</dbReference>
<gene>
    <name evidence="34" type="ORF">EVOR1521_LOCUS17011</name>
</gene>
<dbReference type="Pfam" id="PF00673">
    <property type="entry name" value="Ribosomal_L5_C"/>
    <property type="match status" value="1"/>
</dbReference>
<dbReference type="InterPro" id="IPR036419">
    <property type="entry name" value="Ribosomal_S3_C_sf"/>
</dbReference>
<dbReference type="NCBIfam" id="TIGR03635">
    <property type="entry name" value="uS17_bact"/>
    <property type="match status" value="1"/>
</dbReference>
<dbReference type="InterPro" id="IPR018254">
    <property type="entry name" value="Ribosomal_uL29_CS"/>
</dbReference>
<evidence type="ECO:0000256" key="16">
    <source>
        <dbReference type="ARBA" id="ARBA00022730"/>
    </source>
</evidence>
<dbReference type="Gene3D" id="3.40.1370.10">
    <property type="match status" value="1"/>
</dbReference>
<comment type="similarity">
    <text evidence="8">Belongs to the universal ribosomal protein uL29 family.</text>
</comment>
<dbReference type="CDD" id="cd00337">
    <property type="entry name" value="Ribosomal_uL14"/>
    <property type="match status" value="1"/>
</dbReference>
<evidence type="ECO:0000256" key="2">
    <source>
        <dbReference type="ARBA" id="ARBA00004072"/>
    </source>
</evidence>
<dbReference type="InterPro" id="IPR019926">
    <property type="entry name" value="Ribosomal_uL3_CS"/>
</dbReference>
<comment type="similarity">
    <text evidence="10">Belongs to the universal ribosomal protein uS17 family.</text>
</comment>
<dbReference type="Pfam" id="PF00237">
    <property type="entry name" value="Ribosomal_L22"/>
    <property type="match status" value="1"/>
</dbReference>
<dbReference type="InterPro" id="IPR022666">
    <property type="entry name" value="Ribosomal_uL2_RNA-bd_dom"/>
</dbReference>
<evidence type="ECO:0000256" key="27">
    <source>
        <dbReference type="PROSITE-ProRule" id="PRU00118"/>
    </source>
</evidence>
<dbReference type="InterPro" id="IPR047873">
    <property type="entry name" value="Ribosomal_uL16"/>
</dbReference>
<dbReference type="InterPro" id="IPR008991">
    <property type="entry name" value="Translation_prot_SH3-like_sf"/>
</dbReference>
<dbReference type="Gene3D" id="3.30.300.20">
    <property type="match status" value="1"/>
</dbReference>
<dbReference type="PANTHER" id="PTHR11229:SF16">
    <property type="entry name" value="LARGE RIBOSOMAL SUBUNIT PROTEIN UL3C"/>
    <property type="match status" value="1"/>
</dbReference>
<dbReference type="InterPro" id="IPR022803">
    <property type="entry name" value="Ribosomal_uL5_dom_sf"/>
</dbReference>
<dbReference type="InterPro" id="IPR031310">
    <property type="entry name" value="Ribosomal_uL5_N"/>
</dbReference>
<dbReference type="Gene3D" id="3.90.470.10">
    <property type="entry name" value="Ribosomal protein L22/L17"/>
    <property type="match status" value="1"/>
</dbReference>
<dbReference type="CDD" id="cd01433">
    <property type="entry name" value="Ribosomal_L16_L10e"/>
    <property type="match status" value="1"/>
</dbReference>
<dbReference type="InterPro" id="IPR001351">
    <property type="entry name" value="Ribosomal_uS3_C"/>
</dbReference>
<dbReference type="Gene3D" id="3.30.860.10">
    <property type="entry name" value="30s Ribosomal Protein S19, Chain A"/>
    <property type="match status" value="1"/>
</dbReference>
<dbReference type="FunFam" id="3.30.1440.10:FF:000001">
    <property type="entry name" value="50S ribosomal protein L5"/>
    <property type="match status" value="1"/>
</dbReference>
<dbReference type="SUPFAM" id="SSF54814">
    <property type="entry name" value="Prokaryotic type KH domain (KH-domain type II)"/>
    <property type="match status" value="1"/>
</dbReference>
<dbReference type="HAMAP" id="MF_01345_B">
    <property type="entry name" value="Ribosomal_uS17_B"/>
    <property type="match status" value="1"/>
</dbReference>
<dbReference type="HAMAP" id="MF_01325_B">
    <property type="entry name" value="Ribosomal_uL3_B"/>
    <property type="match status" value="1"/>
</dbReference>
<dbReference type="SMART" id="SM01383">
    <property type="entry name" value="Ribosomal_L2"/>
    <property type="match status" value="1"/>
</dbReference>
<dbReference type="NCBIfam" id="NF000585">
    <property type="entry name" value="PRK00010.1"/>
    <property type="match status" value="1"/>
</dbReference>
<dbReference type="InterPro" id="IPR020929">
    <property type="entry name" value="Ribosomal_uL5_CS"/>
</dbReference>
<dbReference type="Gene3D" id="3.30.160.810">
    <property type="match status" value="1"/>
</dbReference>
<dbReference type="Gene3D" id="2.40.50.140">
    <property type="entry name" value="Nucleic acid-binding proteins"/>
    <property type="match status" value="2"/>
</dbReference>
<dbReference type="InterPro" id="IPR000218">
    <property type="entry name" value="Ribosomal_uL14"/>
</dbReference>
<evidence type="ECO:0000256" key="15">
    <source>
        <dbReference type="ARBA" id="ARBA00011838"/>
    </source>
</evidence>
<dbReference type="FunFam" id="4.10.950.10:FF:000001">
    <property type="entry name" value="50S ribosomal protein L2"/>
    <property type="match status" value="1"/>
</dbReference>
<dbReference type="HAMAP" id="MF_01369_B">
    <property type="entry name" value="Ribosomal_uL23_B"/>
    <property type="match status" value="1"/>
</dbReference>
<dbReference type="PROSITE" id="PS00050">
    <property type="entry name" value="RIBOSOMAL_L23"/>
    <property type="match status" value="1"/>
</dbReference>
<evidence type="ECO:0000256" key="18">
    <source>
        <dbReference type="ARBA" id="ARBA00022980"/>
    </source>
</evidence>
<dbReference type="InterPro" id="IPR020934">
    <property type="entry name" value="Ribosomal_uS19_CS"/>
</dbReference>
<comment type="similarity">
    <text evidence="9 31">Belongs to the universal ribosomal protein uL22 family.</text>
</comment>
<dbReference type="Pfam" id="PF00181">
    <property type="entry name" value="Ribosomal_L2_N"/>
    <property type="match status" value="1"/>
</dbReference>
<evidence type="ECO:0000256" key="31">
    <source>
        <dbReference type="RuleBase" id="RU004005"/>
    </source>
</evidence>
<dbReference type="Gene3D" id="3.30.1440.10">
    <property type="match status" value="1"/>
</dbReference>
<dbReference type="PROSITE" id="PS00474">
    <property type="entry name" value="RIBOSOMAL_L3"/>
    <property type="match status" value="1"/>
</dbReference>
<dbReference type="Pfam" id="PF17136">
    <property type="entry name" value="ribosomal_L24"/>
    <property type="match status" value="1"/>
</dbReference>
<dbReference type="SUPFAM" id="SSF54686">
    <property type="entry name" value="Ribosomal protein L16p/L10e"/>
    <property type="match status" value="1"/>
</dbReference>
<evidence type="ECO:0000256" key="1">
    <source>
        <dbReference type="ARBA" id="ARBA00002570"/>
    </source>
</evidence>
<dbReference type="Pfam" id="PF00281">
    <property type="entry name" value="Ribosomal_L5"/>
    <property type="match status" value="1"/>
</dbReference>
<dbReference type="GO" id="GO:0019843">
    <property type="term" value="F:rRNA binding"/>
    <property type="evidence" value="ECO:0007669"/>
    <property type="project" value="UniProtKB-KW"/>
</dbReference>
<dbReference type="SUPFAM" id="SSF54189">
    <property type="entry name" value="Ribosomal proteins S24e, L23 and L15e"/>
    <property type="match status" value="1"/>
</dbReference>
<sequence>MRSGVIAQKLGMTRVYTDEGVNLPVTVLRLENCQVVAQRTNDQHGYDAVQLGVGFAKPKNVSKAMRGHFAKASVEPKRKLAEFRVSADNMLDVGAELVASHFVPGQKVDVTGTSQGKGFAGVMKRHNFGGGRATHGNSISHRSHGSTGQCQDPGKVFKGKKMAGHMGATRVTTQNLEIVSTDDERGLILVKGAIPGSKGAWILVRDAVKQPVPGSRIMELAVTTLAGKSAGKITLKDDVFGLEPRADILQRMVQYQLAKKRAGTHQTKGRSDIARTGAKMYRQKGTGRARHHAASAPQFRGGGKAHGPVSRDHAIGLPKKVRALALRHALSTKARDGGLIIVDELAAKDGKTKVLAKQLADLGLSNALVIGGAELEDGFRKAAANIANVDVLPVVGINVYDILRRNTLVLSKDAVVFNVARDASKPEIKAAIEALFSVKVKAVNTLVRKGKQKRFRGIKGRQSDVKKAIVTLAEGQSIDLVIVDRSGLHKGAPVKALTEGLTKSGGRNNAGRMTSRHIGGGHKRTYRKIDFKRRKHDVSATVERIEYDPNRTAFIALIKYDDGELSYILAPQRLQAGDKVIAGAKADVKPGNAMPLGAMPVGTIVHNVELKPGKGAQVARSAGAYAQLVGRDQGMAILRLNSGEQRLVQQSCFATVGAVSNPDHGNINLGKAGRKRWLGRRPHVRGVVMNPVDHPHGGGEGRTSGGRHPVTPWGKPTKGKRTRSNKQTDKFIMRSRPFVDGYLLKKAEKAREGGRNDVIKIWSRRSTIMPQFVGLTFGVYNGQKHIPVSVSEDMVGHKFGEFAPTRTYFGHGADKKARAVARMVRVSPQKLNLVAQMIRGKKVESALADLEFSRKRIAGTVKKTLESAIANAENNHDLDVDALIVSEAYVGKSIVMKRFHARGRGRASRGRVMGQKINPVGFRLGINRTWDSRWYANTGEYGQLLHEDLKIREYLEKELKQAAVSKIVIERPHKKCRVTIHSARPGIIIGKKGADIEKLRRKLSQFTDAETVLNIVEVRKPEIDATLVAQSIAQQLERRVAFRRAMKRAVQSAMRLGAQGIRINSAGRLGGAEIARTEWYREGRVPLHTLRADVDYGTAEAETAYGIIGIKVWIFKGEILEHDPMASERRATDQFRKQFKGKIRGVAKGGTDLNFGAYGLKALEPNRVNAREIEAARRAITRHMKRAGRVWIRIFPDVPVTSKPTEVRMGKGKGSVDYWAARVKPGRVMFEIDGVPEDVAREALRLGAAKLSVKTRFIQRIGADKLAELKKEQFSLRFQAATGQLENSARVRQVRRDIARVKTVAAGVVVSDKNDKTVVVRVERRFAHPLMKKTVRRTKRYQAHDESNQVKVGDTVRIQECAPISRNKRWAVVADQVLGGSKRKYASVGDIIVVSVKEAIPRGRVKKGDVMKAVVVRTAKDIRRPDGSVIRFDGNAAVLVNNNKEPVGTRIFGAGLMQKIKKGDQVVVLTGKDKGRKGNVVRVMPKDGKALVSGINMVKRHQKQTAAQEAGIINKEAPIDLSNLAIADPKDGKPTRVGFRVEDGKKVRFAKRSGAQYRDAIRGEMRERFEYANLMEIPKVTKIVVNMGVGDATTDSKRPATAAEDLSLITGQKAVVTRARNSIAGFKVREEMPLGAKVTLRGNIMYEFMDRLINIALPRVRDFRGLNPKSFDGRGNFAMGLKEHIVFPEINYDKVDQVRGMDIIVCTSASTDDEARELLRAFNFPFQQQH</sequence>
<dbReference type="Gene3D" id="6.10.140.1970">
    <property type="match status" value="1"/>
</dbReference>
<evidence type="ECO:0000256" key="22">
    <source>
        <dbReference type="ARBA" id="ARBA00035251"/>
    </source>
</evidence>
<dbReference type="InterPro" id="IPR014722">
    <property type="entry name" value="Rib_uL2_dom2"/>
</dbReference>
<dbReference type="InterPro" id="IPR012678">
    <property type="entry name" value="Ribosomal_uL23/eL15/eS24_sf"/>
</dbReference>
<dbReference type="PROSITE" id="PS00586">
    <property type="entry name" value="RIBOSOMAL_L16_1"/>
    <property type="match status" value="1"/>
</dbReference>
<comment type="similarity">
    <text evidence="5">Belongs to the universal ribosomal protein uS19 family.</text>
</comment>
<dbReference type="SUPFAM" id="SSF50447">
    <property type="entry name" value="Translation proteins"/>
    <property type="match status" value="1"/>
</dbReference>
<dbReference type="GO" id="GO:0016740">
    <property type="term" value="F:transferase activity"/>
    <property type="evidence" value="ECO:0007669"/>
    <property type="project" value="InterPro"/>
</dbReference>
<dbReference type="InterPro" id="IPR015946">
    <property type="entry name" value="KH_dom-like_a/b"/>
</dbReference>
<evidence type="ECO:0000256" key="11">
    <source>
        <dbReference type="ARBA" id="ARBA00010528"/>
    </source>
</evidence>
<evidence type="ECO:0000256" key="26">
    <source>
        <dbReference type="ARBA" id="ARBA00069872"/>
    </source>
</evidence>
<dbReference type="CDD" id="cd00427">
    <property type="entry name" value="Ribosomal_L29_HIP"/>
    <property type="match status" value="1"/>
</dbReference>
<dbReference type="GO" id="GO:0022625">
    <property type="term" value="C:cytosolic large ribosomal subunit"/>
    <property type="evidence" value="ECO:0007669"/>
    <property type="project" value="TreeGrafter"/>
</dbReference>
<comment type="similarity">
    <text evidence="14 29">Belongs to the universal ribosomal protein uS3 family.</text>
</comment>